<proteinExistence type="predicted"/>
<gene>
    <name evidence="2" type="ORF">BSAL_10395</name>
</gene>
<keyword evidence="1" id="KW-1133">Transmembrane helix</keyword>
<name>A0A0S4JBX5_BODSA</name>
<keyword evidence="1" id="KW-0472">Membrane</keyword>
<evidence type="ECO:0000313" key="3">
    <source>
        <dbReference type="Proteomes" id="UP000051952"/>
    </source>
</evidence>
<dbReference type="Proteomes" id="UP000051952">
    <property type="component" value="Unassembled WGS sequence"/>
</dbReference>
<keyword evidence="3" id="KW-1185">Reference proteome</keyword>
<accession>A0A0S4JBX5</accession>
<evidence type="ECO:0000313" key="2">
    <source>
        <dbReference type="EMBL" id="CUG87492.1"/>
    </source>
</evidence>
<dbReference type="EMBL" id="CYKH01001528">
    <property type="protein sequence ID" value="CUG87492.1"/>
    <property type="molecule type" value="Genomic_DNA"/>
</dbReference>
<organism evidence="2 3">
    <name type="scientific">Bodo saltans</name>
    <name type="common">Flagellated protozoan</name>
    <dbReference type="NCBI Taxonomy" id="75058"/>
    <lineage>
        <taxon>Eukaryota</taxon>
        <taxon>Discoba</taxon>
        <taxon>Euglenozoa</taxon>
        <taxon>Kinetoplastea</taxon>
        <taxon>Metakinetoplastina</taxon>
        <taxon>Eubodonida</taxon>
        <taxon>Bodonidae</taxon>
        <taxon>Bodo</taxon>
    </lineage>
</organism>
<protein>
    <submittedName>
        <fullName evidence="2">Transmembrane protein, putative</fullName>
    </submittedName>
</protein>
<keyword evidence="1 2" id="KW-0812">Transmembrane</keyword>
<dbReference type="AlphaFoldDB" id="A0A0S4JBX5"/>
<reference evidence="3" key="1">
    <citation type="submission" date="2015-09" db="EMBL/GenBank/DDBJ databases">
        <authorList>
            <consortium name="Pathogen Informatics"/>
        </authorList>
    </citation>
    <scope>NUCLEOTIDE SEQUENCE [LARGE SCALE GENOMIC DNA]</scope>
    <source>
        <strain evidence="3">Lake Konstanz</strain>
    </source>
</reference>
<sequence length="99" mass="11710">MFFYERTCMPSHCRDTLFRSVCRFHFYSVEFPPTPDRGTKIAFMTIMKTTRCRFILPSVLLVFVILSMDLSVRSLHTVPSSLQTSLCSRLLWLRWLILL</sequence>
<dbReference type="VEuPathDB" id="TriTrypDB:BSAL_10395"/>
<feature type="transmembrane region" description="Helical" evidence="1">
    <location>
        <begin position="54"/>
        <end position="72"/>
    </location>
</feature>
<evidence type="ECO:0000256" key="1">
    <source>
        <dbReference type="SAM" id="Phobius"/>
    </source>
</evidence>